<feature type="transmembrane region" description="Helical" evidence="9">
    <location>
        <begin position="418"/>
        <end position="438"/>
    </location>
</feature>
<dbReference type="SUPFAM" id="SSF52540">
    <property type="entry name" value="P-loop containing nucleoside triphosphate hydrolases"/>
    <property type="match status" value="2"/>
</dbReference>
<dbReference type="GO" id="GO:0016020">
    <property type="term" value="C:membrane"/>
    <property type="evidence" value="ECO:0007669"/>
    <property type="project" value="UniProtKB-SubCell"/>
</dbReference>
<comment type="subcellular location">
    <subcellularLocation>
        <location evidence="1">Membrane</location>
        <topology evidence="1">Multi-pass membrane protein</topology>
    </subcellularLocation>
</comment>
<feature type="transmembrane region" description="Helical" evidence="9">
    <location>
        <begin position="1097"/>
        <end position="1116"/>
    </location>
</feature>
<dbReference type="InterPro" id="IPR029481">
    <property type="entry name" value="ABC_trans_N"/>
</dbReference>
<feature type="transmembrane region" description="Helical" evidence="9">
    <location>
        <begin position="525"/>
        <end position="545"/>
    </location>
</feature>
<evidence type="ECO:0000259" key="10">
    <source>
        <dbReference type="PROSITE" id="PS50893"/>
    </source>
</evidence>
<dbReference type="Proteomes" id="UP000070700">
    <property type="component" value="Unassembled WGS sequence"/>
</dbReference>
<dbReference type="InterPro" id="IPR034001">
    <property type="entry name" value="ABCG_PDR_1"/>
</dbReference>
<reference evidence="11 12" key="1">
    <citation type="submission" date="2015-10" db="EMBL/GenBank/DDBJ databases">
        <title>Full genome of DAOMC 229536 Phialocephala scopiformis, a fungal endophyte of spruce producing the potent anti-insectan compound rugulosin.</title>
        <authorList>
            <consortium name="DOE Joint Genome Institute"/>
            <person name="Walker A.K."/>
            <person name="Frasz S.L."/>
            <person name="Seifert K.A."/>
            <person name="Miller J.D."/>
            <person name="Mondo S.J."/>
            <person name="Labutti K."/>
            <person name="Lipzen A."/>
            <person name="Dockter R."/>
            <person name="Kennedy M."/>
            <person name="Grigoriev I.V."/>
            <person name="Spatafora J.W."/>
        </authorList>
    </citation>
    <scope>NUCLEOTIDE SEQUENCE [LARGE SCALE GENOMIC DNA]</scope>
    <source>
        <strain evidence="11 12">CBS 120377</strain>
    </source>
</reference>
<dbReference type="Gene3D" id="3.40.50.300">
    <property type="entry name" value="P-loop containing nucleotide triphosphate hydrolases"/>
    <property type="match status" value="2"/>
</dbReference>
<feature type="transmembrane region" description="Helical" evidence="9">
    <location>
        <begin position="1218"/>
        <end position="1237"/>
    </location>
</feature>
<dbReference type="InterPro" id="IPR034003">
    <property type="entry name" value="ABCG_PDR_2"/>
</dbReference>
<protein>
    <submittedName>
        <fullName evidence="11">AtrD, ABC-transporter</fullName>
    </submittedName>
</protein>
<dbReference type="GeneID" id="28827530"/>
<feature type="domain" description="ABC transporter" evidence="10">
    <location>
        <begin position="55"/>
        <end position="305"/>
    </location>
</feature>
<keyword evidence="5" id="KW-0547">Nucleotide-binding</keyword>
<feature type="domain" description="ABC transporter" evidence="10">
    <location>
        <begin position="727"/>
        <end position="971"/>
    </location>
</feature>
<dbReference type="EMBL" id="KQ947426">
    <property type="protein sequence ID" value="KUJ11528.1"/>
    <property type="molecule type" value="Genomic_DNA"/>
</dbReference>
<dbReference type="Pfam" id="PF14510">
    <property type="entry name" value="ABC_trans_N"/>
    <property type="match status" value="1"/>
</dbReference>
<dbReference type="Pfam" id="PF00005">
    <property type="entry name" value="ABC_tran"/>
    <property type="match status" value="2"/>
</dbReference>
<evidence type="ECO:0000256" key="7">
    <source>
        <dbReference type="ARBA" id="ARBA00022989"/>
    </source>
</evidence>
<evidence type="ECO:0000313" key="11">
    <source>
        <dbReference type="EMBL" id="KUJ11528.1"/>
    </source>
</evidence>
<feature type="transmembrane region" description="Helical" evidence="9">
    <location>
        <begin position="450"/>
        <end position="473"/>
    </location>
</feature>
<evidence type="ECO:0000256" key="4">
    <source>
        <dbReference type="ARBA" id="ARBA00022692"/>
    </source>
</evidence>
<feature type="transmembrane region" description="Helical" evidence="9">
    <location>
        <begin position="633"/>
        <end position="654"/>
    </location>
</feature>
<feature type="transmembrane region" description="Helical" evidence="9">
    <location>
        <begin position="565"/>
        <end position="584"/>
    </location>
</feature>
<dbReference type="InterPro" id="IPR013525">
    <property type="entry name" value="ABC2_TM"/>
</dbReference>
<dbReference type="KEGG" id="psco:LY89DRAFT_710069"/>
<feature type="transmembrane region" description="Helical" evidence="9">
    <location>
        <begin position="1185"/>
        <end position="1206"/>
    </location>
</feature>
<sequence length="1360" mass="153017">MDSIDEEDAIQKWIQYVQQQHQRFRRSFGICFENLTTEGVQTDSDYQNTFGSYLLAIPEYFGKVLSGRKQRRVRNLERMDGLVKGGEMLLVLGRPGSGCSTFLKTIAGAMHGLYIGDGSNINYQGLSYDERHNSCKVESIYVAELDIHFPELTLGKTLEFAASTRSSSSGKDYTPRLISQLAASMFNLQEAFNTPVGDDMIRGISGGEKKRTSIAEAFMSGSQIQCWDNSTRGLDSSTALDLVAMLRAVASELGSLILVSVYQASDTIYNKFDKVMLLYEGRQIFFGSSHLAVSYFTSLGFIKPAKITSADFLTSITNPIERIIAPGYERRVPLSPEEFALAWKQSKERKSIQNSIIDYNYIHPMKPENLANYQQDRNRLAGFSKHHTSQYSLSIIQQIGICLSRAYQRLMRNPTPTISAITGNAIMGIVLGSVFYNLDDSNASMDRRSILLFFSIMLNACTSAFFQILTIWVQRPIVEKHSLYSFCHPFTDACGSMICDLPNKLLTSILFNLALYFMSNLRRTASAFLTYYLFCFATLLTMSMVFRMMGSLSKRIEQSMAPGSILVLSFIIYTGFVIPIPYMVPWFGWISVMINEGRSNTTTCSSIGAKPGQSFIEGIEYLWVKYRYPPDHLWRNVGFLFVFMIGYCAVYLLAVEYIPTKRLEGEILLFKRKNLSKSKLLDDEEGNAADVPKFGEKKEDTCPTVTVLQDTNTEIFLHKLPPQTGQFHWNNVSYDVQVDKGDTKRILNEVDGWVKPGTVTALMGATRAGKTTLLDVLAARTSVGIVSGDIYVNGKRSDRSLQRQTGYVQQADIHVPTATVREALVFSAVLRQPGRTRSTDEKREYVEQVLNVLEMQSYADAVVGVPGEGLNIEQRRRLSIAVEMIAKPGLLLFFDEPTSGLDSQTAWSICTLLRRLADHGQAVLCTIHQPSAQLFEVFDQLLLERGGCTLYFGEIGRNESTMIRYFEMHGARACQPSENPAEWMLDVTGATPRSKNTISWAENWKESAERREVKRQLEALLDVDPANLSLESCSSDNDDYAASHLNQLLIVTHRAFQEYWRTPSYLYSKLALCVGAAIFNGFSFYMSPYDIQGLTNIVFSIFLLTNIFASVDQQIIPRFIESRSRFEARERKSKSYSWIVFVASQLLVKTAWQTLTAILEFVAWYNFTGVWRNGGPGFNMNERAGLSFVFIWLFCVFASTFSQAVAATNEHAETAVNIAQLFFYLCVIFCGVIVQPAQLPGFWKFMYRVSPLTYLIHGMASATLGNANITCSSIELVLISPPSNTSCREYLSSYILSAGGYLVDPMSELSCLFCPITEANPVLASFGIHVHDRWRDYGIFCVYSAINVVATFILYRRKKK</sequence>
<dbReference type="GO" id="GO:0140359">
    <property type="term" value="F:ABC-type transporter activity"/>
    <property type="evidence" value="ECO:0007669"/>
    <property type="project" value="InterPro"/>
</dbReference>
<dbReference type="InterPro" id="IPR003439">
    <property type="entry name" value="ABC_transporter-like_ATP-bd"/>
</dbReference>
<dbReference type="SMART" id="SM00382">
    <property type="entry name" value="AAA"/>
    <property type="match status" value="2"/>
</dbReference>
<dbReference type="PANTHER" id="PTHR19241">
    <property type="entry name" value="ATP-BINDING CASSETTE TRANSPORTER"/>
    <property type="match status" value="1"/>
</dbReference>
<dbReference type="InParanoid" id="A0A194WU93"/>
<keyword evidence="8 9" id="KW-0472">Membrane</keyword>
<evidence type="ECO:0000256" key="1">
    <source>
        <dbReference type="ARBA" id="ARBA00004141"/>
    </source>
</evidence>
<evidence type="ECO:0000256" key="3">
    <source>
        <dbReference type="ARBA" id="ARBA00022448"/>
    </source>
</evidence>
<keyword evidence="12" id="KW-1185">Reference proteome</keyword>
<evidence type="ECO:0000256" key="9">
    <source>
        <dbReference type="SAM" id="Phobius"/>
    </source>
</evidence>
<comment type="similarity">
    <text evidence="2">Belongs to the ABC transporter superfamily. ABCG family. PDR (TC 3.A.1.205) subfamily.</text>
</comment>
<proteinExistence type="inferred from homology"/>
<dbReference type="InterPro" id="IPR003593">
    <property type="entry name" value="AAA+_ATPase"/>
</dbReference>
<dbReference type="InterPro" id="IPR027417">
    <property type="entry name" value="P-loop_NTPase"/>
</dbReference>
<evidence type="ECO:0000256" key="6">
    <source>
        <dbReference type="ARBA" id="ARBA00022840"/>
    </source>
</evidence>
<dbReference type="Pfam" id="PF06422">
    <property type="entry name" value="PDR_CDR"/>
    <property type="match status" value="1"/>
</dbReference>
<evidence type="ECO:0000256" key="2">
    <source>
        <dbReference type="ARBA" id="ARBA00006012"/>
    </source>
</evidence>
<keyword evidence="7 9" id="KW-1133">Transmembrane helix</keyword>
<dbReference type="Pfam" id="PF01061">
    <property type="entry name" value="ABC2_membrane"/>
    <property type="match status" value="2"/>
</dbReference>
<keyword evidence="4 9" id="KW-0812">Transmembrane</keyword>
<evidence type="ECO:0000313" key="12">
    <source>
        <dbReference type="Proteomes" id="UP000070700"/>
    </source>
</evidence>
<evidence type="ECO:0000256" key="5">
    <source>
        <dbReference type="ARBA" id="ARBA00022741"/>
    </source>
</evidence>
<dbReference type="GO" id="GO:0016887">
    <property type="term" value="F:ATP hydrolysis activity"/>
    <property type="evidence" value="ECO:0007669"/>
    <property type="project" value="InterPro"/>
</dbReference>
<dbReference type="OrthoDB" id="245989at2759"/>
<dbReference type="InterPro" id="IPR010929">
    <property type="entry name" value="PDR_CDR_ABC"/>
</dbReference>
<name>A0A194WU93_MOLSC</name>
<dbReference type="RefSeq" id="XP_018065883.1">
    <property type="nucleotide sequence ID" value="XM_018217804.1"/>
</dbReference>
<dbReference type="GO" id="GO:0005524">
    <property type="term" value="F:ATP binding"/>
    <property type="evidence" value="ECO:0007669"/>
    <property type="project" value="UniProtKB-KW"/>
</dbReference>
<organism evidence="11 12">
    <name type="scientific">Mollisia scopiformis</name>
    <name type="common">Conifer needle endophyte fungus</name>
    <name type="synonym">Phialocephala scopiformis</name>
    <dbReference type="NCBI Taxonomy" id="149040"/>
    <lineage>
        <taxon>Eukaryota</taxon>
        <taxon>Fungi</taxon>
        <taxon>Dikarya</taxon>
        <taxon>Ascomycota</taxon>
        <taxon>Pezizomycotina</taxon>
        <taxon>Leotiomycetes</taxon>
        <taxon>Helotiales</taxon>
        <taxon>Mollisiaceae</taxon>
        <taxon>Mollisia</taxon>
    </lineage>
</organism>
<feature type="transmembrane region" description="Helical" evidence="9">
    <location>
        <begin position="1136"/>
        <end position="1165"/>
    </location>
</feature>
<accession>A0A194WU93</accession>
<dbReference type="CDD" id="cd03233">
    <property type="entry name" value="ABCG_PDR_domain1"/>
    <property type="match status" value="1"/>
</dbReference>
<dbReference type="CDD" id="cd03232">
    <property type="entry name" value="ABCG_PDR_domain2"/>
    <property type="match status" value="1"/>
</dbReference>
<feature type="transmembrane region" description="Helical" evidence="9">
    <location>
        <begin position="1337"/>
        <end position="1355"/>
    </location>
</feature>
<dbReference type="FunFam" id="3.40.50.300:FF:000054">
    <property type="entry name" value="ABC multidrug transporter atrF"/>
    <property type="match status" value="1"/>
</dbReference>
<gene>
    <name evidence="11" type="ORF">LY89DRAFT_710069</name>
</gene>
<keyword evidence="6" id="KW-0067">ATP-binding</keyword>
<keyword evidence="3" id="KW-0813">Transport</keyword>
<evidence type="ECO:0000256" key="8">
    <source>
        <dbReference type="ARBA" id="ARBA00023136"/>
    </source>
</evidence>
<feature type="transmembrane region" description="Helical" evidence="9">
    <location>
        <begin position="1066"/>
        <end position="1085"/>
    </location>
</feature>
<dbReference type="PROSITE" id="PS50893">
    <property type="entry name" value="ABC_TRANSPORTER_2"/>
    <property type="match status" value="2"/>
</dbReference>